<dbReference type="AlphaFoldDB" id="A0A2W5TJZ6"/>
<reference evidence="4 5" key="1">
    <citation type="submission" date="2017-08" db="EMBL/GenBank/DDBJ databases">
        <title>Infants hospitalized years apart are colonized by the same room-sourced microbial strains.</title>
        <authorList>
            <person name="Brooks B."/>
            <person name="Olm M.R."/>
            <person name="Firek B.A."/>
            <person name="Baker R."/>
            <person name="Thomas B.C."/>
            <person name="Morowitz M.J."/>
            <person name="Banfield J.F."/>
        </authorList>
    </citation>
    <scope>NUCLEOTIDE SEQUENCE [LARGE SCALE GENOMIC DNA]</scope>
    <source>
        <strain evidence="4">S2_003_000_R2_14</strain>
    </source>
</reference>
<dbReference type="SUPFAM" id="SSF52172">
    <property type="entry name" value="CheY-like"/>
    <property type="match status" value="2"/>
</dbReference>
<dbReference type="EMBL" id="QFQP01000009">
    <property type="protein sequence ID" value="PZR13613.1"/>
    <property type="molecule type" value="Genomic_DNA"/>
</dbReference>
<proteinExistence type="predicted"/>
<dbReference type="Pfam" id="PF00072">
    <property type="entry name" value="Response_reg"/>
    <property type="match status" value="2"/>
</dbReference>
<dbReference type="InterPro" id="IPR011006">
    <property type="entry name" value="CheY-like_superfamily"/>
</dbReference>
<accession>A0A2W5TJZ6</accession>
<dbReference type="Proteomes" id="UP000249061">
    <property type="component" value="Unassembled WGS sequence"/>
</dbReference>
<comment type="caution">
    <text evidence="4">The sequence shown here is derived from an EMBL/GenBank/DDBJ whole genome shotgun (WGS) entry which is preliminary data.</text>
</comment>
<gene>
    <name evidence="4" type="ORF">DI536_12765</name>
</gene>
<dbReference type="InterPro" id="IPR001789">
    <property type="entry name" value="Sig_transdc_resp-reg_receiver"/>
</dbReference>
<protein>
    <recommendedName>
        <fullName evidence="3">Response regulatory domain-containing protein</fullName>
    </recommendedName>
</protein>
<feature type="modified residue" description="4-aspartylphosphate" evidence="2">
    <location>
        <position position="22"/>
    </location>
</feature>
<evidence type="ECO:0000256" key="2">
    <source>
        <dbReference type="PROSITE-ProRule" id="PRU00169"/>
    </source>
</evidence>
<evidence type="ECO:0000313" key="4">
    <source>
        <dbReference type="EMBL" id="PZR13613.1"/>
    </source>
</evidence>
<dbReference type="PANTHER" id="PTHR44591:SF23">
    <property type="entry name" value="CHEY SUBFAMILY"/>
    <property type="match status" value="1"/>
</dbReference>
<dbReference type="SMART" id="SM00448">
    <property type="entry name" value="REC"/>
    <property type="match status" value="1"/>
</dbReference>
<feature type="modified residue" description="4-aspartylphosphate" evidence="2">
    <location>
        <position position="151"/>
    </location>
</feature>
<dbReference type="Gene3D" id="3.40.50.2300">
    <property type="match status" value="2"/>
</dbReference>
<keyword evidence="1 2" id="KW-0597">Phosphoprotein</keyword>
<feature type="domain" description="Response regulatory" evidence="3">
    <location>
        <begin position="1"/>
        <end position="90"/>
    </location>
</feature>
<evidence type="ECO:0000256" key="1">
    <source>
        <dbReference type="ARBA" id="ARBA00022553"/>
    </source>
</evidence>
<dbReference type="PANTHER" id="PTHR44591">
    <property type="entry name" value="STRESS RESPONSE REGULATOR PROTEIN 1"/>
    <property type="match status" value="1"/>
</dbReference>
<dbReference type="InterPro" id="IPR050595">
    <property type="entry name" value="Bact_response_regulator"/>
</dbReference>
<name>A0A2W5TJZ6_9BACT</name>
<evidence type="ECO:0000259" key="3">
    <source>
        <dbReference type="PROSITE" id="PS50110"/>
    </source>
</evidence>
<sequence>MRQRAAAIAAARANKPDVLLTDLMMPEMSGFELVEKLAADPDLRSVPVLVLTALELNEAQRAMLRERTFATARKGDITAMEIVTTVERLTRPRAMSRTDAVTVLVVDDHDLNRELARAHLERRGFRVIEADGGEAAVRVAKEAKPHLVLMDLSMPGMDGFAALRALRAAPETGHIPVIALTAMAMRRDEEAVHAAGFDGYLTKPLEVSRLDAELSRLLAS</sequence>
<dbReference type="PROSITE" id="PS50110">
    <property type="entry name" value="RESPONSE_REGULATORY"/>
    <property type="match status" value="2"/>
</dbReference>
<feature type="domain" description="Response regulatory" evidence="3">
    <location>
        <begin position="102"/>
        <end position="218"/>
    </location>
</feature>
<organism evidence="4 5">
    <name type="scientific">Archangium gephyra</name>
    <dbReference type="NCBI Taxonomy" id="48"/>
    <lineage>
        <taxon>Bacteria</taxon>
        <taxon>Pseudomonadati</taxon>
        <taxon>Myxococcota</taxon>
        <taxon>Myxococcia</taxon>
        <taxon>Myxococcales</taxon>
        <taxon>Cystobacterineae</taxon>
        <taxon>Archangiaceae</taxon>
        <taxon>Archangium</taxon>
    </lineage>
</organism>
<evidence type="ECO:0000313" key="5">
    <source>
        <dbReference type="Proteomes" id="UP000249061"/>
    </source>
</evidence>
<dbReference type="GO" id="GO:0000160">
    <property type="term" value="P:phosphorelay signal transduction system"/>
    <property type="evidence" value="ECO:0007669"/>
    <property type="project" value="InterPro"/>
</dbReference>